<organism evidence="1 2">
    <name type="scientific">Batillaria attramentaria</name>
    <dbReference type="NCBI Taxonomy" id="370345"/>
    <lineage>
        <taxon>Eukaryota</taxon>
        <taxon>Metazoa</taxon>
        <taxon>Spiralia</taxon>
        <taxon>Lophotrochozoa</taxon>
        <taxon>Mollusca</taxon>
        <taxon>Gastropoda</taxon>
        <taxon>Caenogastropoda</taxon>
        <taxon>Sorbeoconcha</taxon>
        <taxon>Cerithioidea</taxon>
        <taxon>Batillariidae</taxon>
        <taxon>Batillaria</taxon>
    </lineage>
</organism>
<evidence type="ECO:0000313" key="1">
    <source>
        <dbReference type="EMBL" id="KAK7484189.1"/>
    </source>
</evidence>
<proteinExistence type="predicted"/>
<dbReference type="Proteomes" id="UP001519460">
    <property type="component" value="Unassembled WGS sequence"/>
</dbReference>
<reference evidence="1 2" key="1">
    <citation type="journal article" date="2023" name="Sci. Data">
        <title>Genome assembly of the Korean intertidal mud-creeper Batillaria attramentaria.</title>
        <authorList>
            <person name="Patra A.K."/>
            <person name="Ho P.T."/>
            <person name="Jun S."/>
            <person name="Lee S.J."/>
            <person name="Kim Y."/>
            <person name="Won Y.J."/>
        </authorList>
    </citation>
    <scope>NUCLEOTIDE SEQUENCE [LARGE SCALE GENOMIC DNA]</scope>
    <source>
        <strain evidence="1">Wonlab-2016</strain>
    </source>
</reference>
<dbReference type="AlphaFoldDB" id="A0ABD0KAS6"/>
<dbReference type="EMBL" id="JACVVK020000214">
    <property type="protein sequence ID" value="KAK7484189.1"/>
    <property type="molecule type" value="Genomic_DNA"/>
</dbReference>
<protein>
    <submittedName>
        <fullName evidence="1">Uncharacterized protein</fullName>
    </submittedName>
</protein>
<name>A0ABD0KAS6_9CAEN</name>
<gene>
    <name evidence="1" type="ORF">BaRGS_00024559</name>
</gene>
<comment type="caution">
    <text evidence="1">The sequence shown here is derived from an EMBL/GenBank/DDBJ whole genome shotgun (WGS) entry which is preliminary data.</text>
</comment>
<accession>A0ABD0KAS6</accession>
<evidence type="ECO:0000313" key="2">
    <source>
        <dbReference type="Proteomes" id="UP001519460"/>
    </source>
</evidence>
<keyword evidence="2" id="KW-1185">Reference proteome</keyword>
<sequence length="118" mass="13260">MNNALFCFHLSTGARFEFPTLNGTQTLTVKENANVTLPFQLLNVDCQLPPNFSIRVQENDSNDHCVIHHRRGKCVQEAVPNFVTVFRTTATSSHTDSTENHLLFGHGTLTTQGYKKLK</sequence>